<dbReference type="Proteomes" id="UP001628156">
    <property type="component" value="Unassembled WGS sequence"/>
</dbReference>
<comment type="caution">
    <text evidence="2">The sequence shown here is derived from an EMBL/GenBank/DDBJ whole genome shotgun (WGS) entry which is preliminary data.</text>
</comment>
<feature type="region of interest" description="Disordered" evidence="1">
    <location>
        <begin position="35"/>
        <end position="62"/>
    </location>
</feature>
<sequence length="62" mass="6584">MSSQEDKPKQTKSIFTVIWEVLVYVVAGTGAVAATSATDGASRTSDCHRADRHGGANDCSWI</sequence>
<keyword evidence="3" id="KW-1185">Reference proteome</keyword>
<feature type="compositionally biased region" description="Basic and acidic residues" evidence="1">
    <location>
        <begin position="45"/>
        <end position="55"/>
    </location>
</feature>
<gene>
    <name evidence="2" type="ORF">ENUP19_0352G0001</name>
</gene>
<proteinExistence type="predicted"/>
<evidence type="ECO:0000313" key="2">
    <source>
        <dbReference type="EMBL" id="GAB1227700.1"/>
    </source>
</evidence>
<evidence type="ECO:0000256" key="1">
    <source>
        <dbReference type="SAM" id="MobiDB-lite"/>
    </source>
</evidence>
<reference evidence="2 3" key="1">
    <citation type="journal article" date="2019" name="PLoS Negl. Trop. Dis.">
        <title>Whole genome sequencing of Entamoeba nuttalli reveals mammalian host-related molecular signatures and a novel octapeptide-repeat surface protein.</title>
        <authorList>
            <person name="Tanaka M."/>
            <person name="Makiuchi T."/>
            <person name="Komiyama T."/>
            <person name="Shiina T."/>
            <person name="Osaki K."/>
            <person name="Tachibana H."/>
        </authorList>
    </citation>
    <scope>NUCLEOTIDE SEQUENCE [LARGE SCALE GENOMIC DNA]</scope>
    <source>
        <strain evidence="2 3">P19-061405</strain>
    </source>
</reference>
<protein>
    <submittedName>
        <fullName evidence="2">Uncharacterized protein</fullName>
    </submittedName>
</protein>
<dbReference type="EMBL" id="BAAFRS010000352">
    <property type="protein sequence ID" value="GAB1227700.1"/>
    <property type="molecule type" value="Genomic_DNA"/>
</dbReference>
<name>A0ABQ0DXW3_9EUKA</name>
<accession>A0ABQ0DXW3</accession>
<organism evidence="2 3">
    <name type="scientific">Entamoeba nuttalli</name>
    <dbReference type="NCBI Taxonomy" id="412467"/>
    <lineage>
        <taxon>Eukaryota</taxon>
        <taxon>Amoebozoa</taxon>
        <taxon>Evosea</taxon>
        <taxon>Archamoebae</taxon>
        <taxon>Mastigamoebida</taxon>
        <taxon>Entamoebidae</taxon>
        <taxon>Entamoeba</taxon>
    </lineage>
</organism>
<evidence type="ECO:0000313" key="3">
    <source>
        <dbReference type="Proteomes" id="UP001628156"/>
    </source>
</evidence>